<keyword evidence="2" id="KW-1185">Reference proteome</keyword>
<dbReference type="EMBL" id="CM055109">
    <property type="protein sequence ID" value="KAJ7523329.1"/>
    <property type="molecule type" value="Genomic_DNA"/>
</dbReference>
<organism evidence="1 2">
    <name type="scientific">Diphasiastrum complanatum</name>
    <name type="common">Issler's clubmoss</name>
    <name type="synonym">Lycopodium complanatum</name>
    <dbReference type="NCBI Taxonomy" id="34168"/>
    <lineage>
        <taxon>Eukaryota</taxon>
        <taxon>Viridiplantae</taxon>
        <taxon>Streptophyta</taxon>
        <taxon>Embryophyta</taxon>
        <taxon>Tracheophyta</taxon>
        <taxon>Lycopodiopsida</taxon>
        <taxon>Lycopodiales</taxon>
        <taxon>Lycopodiaceae</taxon>
        <taxon>Lycopodioideae</taxon>
        <taxon>Diphasiastrum</taxon>
    </lineage>
</organism>
<accession>A0ACC2B1X8</accession>
<evidence type="ECO:0000313" key="1">
    <source>
        <dbReference type="EMBL" id="KAJ7523329.1"/>
    </source>
</evidence>
<name>A0ACC2B1X8_DIPCM</name>
<gene>
    <name evidence="1" type="ORF">O6H91_18G047100</name>
</gene>
<sequence length="187" mass="20287">MAAAAAMSIAFACQRALLLHQCPNSLVIPAAPSHATRNTTTLTVSSLFRSVILPRQRSTKIFPLCCIENSSDATAFLASEGIANIDAAAASSTSQAQAQPQVQFDLTLPRRRLLAEFTCDSCGTRSQRLINPDAYERGTVFVQCSGCEVYHKLVDNLHLVQEYDFRNDAPAATDTSTLDPQDCAFEE</sequence>
<comment type="caution">
    <text evidence="1">The sequence shown here is derived from an EMBL/GenBank/DDBJ whole genome shotgun (WGS) entry which is preliminary data.</text>
</comment>
<evidence type="ECO:0000313" key="2">
    <source>
        <dbReference type="Proteomes" id="UP001162992"/>
    </source>
</evidence>
<protein>
    <submittedName>
        <fullName evidence="1">Uncharacterized protein</fullName>
    </submittedName>
</protein>
<dbReference type="Proteomes" id="UP001162992">
    <property type="component" value="Chromosome 18"/>
</dbReference>
<reference evidence="2" key="1">
    <citation type="journal article" date="2024" name="Proc. Natl. Acad. Sci. U.S.A.">
        <title>Extraordinary preservation of gene collinearity over three hundred million years revealed in homosporous lycophytes.</title>
        <authorList>
            <person name="Li C."/>
            <person name="Wickell D."/>
            <person name="Kuo L.Y."/>
            <person name="Chen X."/>
            <person name="Nie B."/>
            <person name="Liao X."/>
            <person name="Peng D."/>
            <person name="Ji J."/>
            <person name="Jenkins J."/>
            <person name="Williams M."/>
            <person name="Shu S."/>
            <person name="Plott C."/>
            <person name="Barry K."/>
            <person name="Rajasekar S."/>
            <person name="Grimwood J."/>
            <person name="Han X."/>
            <person name="Sun S."/>
            <person name="Hou Z."/>
            <person name="He W."/>
            <person name="Dai G."/>
            <person name="Sun C."/>
            <person name="Schmutz J."/>
            <person name="Leebens-Mack J.H."/>
            <person name="Li F.W."/>
            <person name="Wang L."/>
        </authorList>
    </citation>
    <scope>NUCLEOTIDE SEQUENCE [LARGE SCALE GENOMIC DNA]</scope>
    <source>
        <strain evidence="2">cv. PW_Plant_1</strain>
    </source>
</reference>
<proteinExistence type="predicted"/>